<evidence type="ECO:0000256" key="1">
    <source>
        <dbReference type="SAM" id="Phobius"/>
    </source>
</evidence>
<sequence>MDLPSHILWTYILERVVISNSVNSSPKFVLTSLFFAALPDILESTPFIVYLALHRKKYGLKNFKSIFSFVIDITHNKQDEYDTNFPWAAKISFYTHSFLMSTVFALLLLNFSKWLFFSFLVGYGFHLLADVFLHKDYFSSRPFYPLNNFSIHGFVTWYKIKNFSRYNYGLLLITYFIILWLK</sequence>
<dbReference type="AlphaFoldDB" id="A0A0G1N5E1"/>
<feature type="transmembrane region" description="Helical" evidence="1">
    <location>
        <begin position="28"/>
        <end position="53"/>
    </location>
</feature>
<evidence type="ECO:0008006" key="4">
    <source>
        <dbReference type="Google" id="ProtNLM"/>
    </source>
</evidence>
<name>A0A0G1N5E1_9BACT</name>
<evidence type="ECO:0000313" key="3">
    <source>
        <dbReference type="Proteomes" id="UP000034727"/>
    </source>
</evidence>
<keyword evidence="1" id="KW-1133">Transmembrane helix</keyword>
<evidence type="ECO:0000313" key="2">
    <source>
        <dbReference type="EMBL" id="KKU15831.1"/>
    </source>
</evidence>
<dbReference type="EMBL" id="LCLJ01000002">
    <property type="protein sequence ID" value="KKU15831.1"/>
    <property type="molecule type" value="Genomic_DNA"/>
</dbReference>
<feature type="transmembrane region" description="Helical" evidence="1">
    <location>
        <begin position="166"/>
        <end position="181"/>
    </location>
</feature>
<accession>A0A0G1N5E1</accession>
<protein>
    <recommendedName>
        <fullName evidence="4">Membrane-bound metal-dependent hydrolase</fullName>
    </recommendedName>
</protein>
<organism evidence="2 3">
    <name type="scientific">Candidatus Jorgensenbacteria bacterium GW2011_GWA2_45_9</name>
    <dbReference type="NCBI Taxonomy" id="1618663"/>
    <lineage>
        <taxon>Bacteria</taxon>
        <taxon>Candidatus Joergenseniibacteriota</taxon>
    </lineage>
</organism>
<feature type="transmembrane region" description="Helical" evidence="1">
    <location>
        <begin position="114"/>
        <end position="133"/>
    </location>
</feature>
<comment type="caution">
    <text evidence="2">The sequence shown here is derived from an EMBL/GenBank/DDBJ whole genome shotgun (WGS) entry which is preliminary data.</text>
</comment>
<dbReference type="Proteomes" id="UP000034727">
    <property type="component" value="Unassembled WGS sequence"/>
</dbReference>
<keyword evidence="1" id="KW-0812">Transmembrane</keyword>
<reference evidence="2 3" key="1">
    <citation type="journal article" date="2015" name="Nature">
        <title>rRNA introns, odd ribosomes, and small enigmatic genomes across a large radiation of phyla.</title>
        <authorList>
            <person name="Brown C.T."/>
            <person name="Hug L.A."/>
            <person name="Thomas B.C."/>
            <person name="Sharon I."/>
            <person name="Castelle C.J."/>
            <person name="Singh A."/>
            <person name="Wilkins M.J."/>
            <person name="Williams K.H."/>
            <person name="Banfield J.F."/>
        </authorList>
    </citation>
    <scope>NUCLEOTIDE SEQUENCE [LARGE SCALE GENOMIC DNA]</scope>
</reference>
<gene>
    <name evidence="2" type="ORF">UX22_C0002G0023</name>
</gene>
<proteinExistence type="predicted"/>
<keyword evidence="1" id="KW-0472">Membrane</keyword>